<evidence type="ECO:0000313" key="3">
    <source>
        <dbReference type="Proteomes" id="UP001586593"/>
    </source>
</evidence>
<dbReference type="EMBL" id="JAZHXJ010002317">
    <property type="protein sequence ID" value="KAL1839558.1"/>
    <property type="molecule type" value="Genomic_DNA"/>
</dbReference>
<evidence type="ECO:0000313" key="2">
    <source>
        <dbReference type="EMBL" id="KAL1839558.1"/>
    </source>
</evidence>
<reference evidence="2 3" key="1">
    <citation type="journal article" date="2024" name="Commun. Biol.">
        <title>Comparative genomic analysis of thermophilic fungi reveals convergent evolutionary adaptations and gene losses.</title>
        <authorList>
            <person name="Steindorff A.S."/>
            <person name="Aguilar-Pontes M.V."/>
            <person name="Robinson A.J."/>
            <person name="Andreopoulos B."/>
            <person name="LaButti K."/>
            <person name="Kuo A."/>
            <person name="Mondo S."/>
            <person name="Riley R."/>
            <person name="Otillar R."/>
            <person name="Haridas S."/>
            <person name="Lipzen A."/>
            <person name="Grimwood J."/>
            <person name="Schmutz J."/>
            <person name="Clum A."/>
            <person name="Reid I.D."/>
            <person name="Moisan M.C."/>
            <person name="Butler G."/>
            <person name="Nguyen T.T.M."/>
            <person name="Dewar K."/>
            <person name="Conant G."/>
            <person name="Drula E."/>
            <person name="Henrissat B."/>
            <person name="Hansel C."/>
            <person name="Singer S."/>
            <person name="Hutchinson M.I."/>
            <person name="de Vries R.P."/>
            <person name="Natvig D.O."/>
            <person name="Powell A.J."/>
            <person name="Tsang A."/>
            <person name="Grigoriev I.V."/>
        </authorList>
    </citation>
    <scope>NUCLEOTIDE SEQUENCE [LARGE SCALE GENOMIC DNA]</scope>
    <source>
        <strain evidence="2 3">ATCC 24622</strain>
    </source>
</reference>
<feature type="region of interest" description="Disordered" evidence="1">
    <location>
        <begin position="34"/>
        <end position="67"/>
    </location>
</feature>
<comment type="caution">
    <text evidence="2">The sequence shown here is derived from an EMBL/GenBank/DDBJ whole genome shotgun (WGS) entry which is preliminary data.</text>
</comment>
<proteinExistence type="predicted"/>
<name>A0ABR3VCI8_9PEZI</name>
<dbReference type="Proteomes" id="UP001586593">
    <property type="component" value="Unassembled WGS sequence"/>
</dbReference>
<organism evidence="2 3">
    <name type="scientific">Phialemonium thermophilum</name>
    <dbReference type="NCBI Taxonomy" id="223376"/>
    <lineage>
        <taxon>Eukaryota</taxon>
        <taxon>Fungi</taxon>
        <taxon>Dikarya</taxon>
        <taxon>Ascomycota</taxon>
        <taxon>Pezizomycotina</taxon>
        <taxon>Sordariomycetes</taxon>
        <taxon>Sordariomycetidae</taxon>
        <taxon>Cephalothecales</taxon>
        <taxon>Cephalothecaceae</taxon>
        <taxon>Phialemonium</taxon>
    </lineage>
</organism>
<protein>
    <submittedName>
        <fullName evidence="2">Uncharacterized protein</fullName>
    </submittedName>
</protein>
<keyword evidence="3" id="KW-1185">Reference proteome</keyword>
<sequence>MGPIRHISSSRRQGPLPSCPIPCYALSHAFTRAAGSGSERERGSSPVVGGRGGFAQPGTASTTGKVHGRLEKERAMYHRGLRRHQESGILSVTHIGYVKKDKPQCYPSKKQPANSFFPCKPERLCMPPMGPPVPFPRDP</sequence>
<gene>
    <name evidence="2" type="ORF">VTK73DRAFT_4007</name>
</gene>
<evidence type="ECO:0000256" key="1">
    <source>
        <dbReference type="SAM" id="MobiDB-lite"/>
    </source>
</evidence>
<accession>A0ABR3VCI8</accession>